<sequence>MIVTLIGMSNIGKSYWSNQLTTIGFERFDCDTKIANKLSQQLREPTISLQTIGNWLGLPDTANFQEREAQYLACEAEVMQEAIEYSMENRDRNLVIDTGGSAIYIGEEVFTQLRAFGEIVYLTIPAEVHQMMLQDYLNRPKPLIWNGMFQPMPNENRHKTFSRCYSQLIAQRDRLYEKVCTLKLDYQFYRQPGLTAEFFYSIL</sequence>
<accession>A0A1E5QKV0</accession>
<dbReference type="AlphaFoldDB" id="A0A1E5QKV0"/>
<dbReference type="EMBL" id="MJGC01000057">
    <property type="protein sequence ID" value="OEJ74983.1"/>
    <property type="molecule type" value="Genomic_DNA"/>
</dbReference>
<gene>
    <name evidence="1" type="ORF">BH720_11620</name>
</gene>
<proteinExistence type="predicted"/>
<protein>
    <recommendedName>
        <fullName evidence="2">Shikimate kinase</fullName>
    </recommendedName>
</protein>
<organism evidence="1">
    <name type="scientific">Desertifilum tharense IPPAS B-1220</name>
    <dbReference type="NCBI Taxonomy" id="1781255"/>
    <lineage>
        <taxon>Bacteria</taxon>
        <taxon>Bacillati</taxon>
        <taxon>Cyanobacteriota</taxon>
        <taxon>Cyanophyceae</taxon>
        <taxon>Desertifilales</taxon>
        <taxon>Desertifilaceae</taxon>
        <taxon>Desertifilum</taxon>
    </lineage>
</organism>
<dbReference type="Gene3D" id="3.40.50.300">
    <property type="entry name" value="P-loop containing nucleotide triphosphate hydrolases"/>
    <property type="match status" value="1"/>
</dbReference>
<evidence type="ECO:0008006" key="2">
    <source>
        <dbReference type="Google" id="ProtNLM"/>
    </source>
</evidence>
<dbReference type="SUPFAM" id="SSF52540">
    <property type="entry name" value="P-loop containing nucleoside triphosphate hydrolases"/>
    <property type="match status" value="1"/>
</dbReference>
<dbReference type="STRING" id="1781255.BH720_11620"/>
<name>A0A1E5QKV0_9CYAN</name>
<dbReference type="RefSeq" id="WP_069967371.1">
    <property type="nucleotide sequence ID" value="NZ_CM124774.1"/>
</dbReference>
<dbReference type="OrthoDB" id="9800332at2"/>
<dbReference type="InterPro" id="IPR027417">
    <property type="entry name" value="P-loop_NTPase"/>
</dbReference>
<comment type="caution">
    <text evidence="1">The sequence shown here is derived from an EMBL/GenBank/DDBJ whole genome shotgun (WGS) entry which is preliminary data.</text>
</comment>
<dbReference type="Pfam" id="PF01202">
    <property type="entry name" value="SKI"/>
    <property type="match status" value="1"/>
</dbReference>
<dbReference type="InterPro" id="IPR031322">
    <property type="entry name" value="Shikimate/glucono_kinase"/>
</dbReference>
<evidence type="ECO:0000313" key="1">
    <source>
        <dbReference type="EMBL" id="OEJ74983.1"/>
    </source>
</evidence>
<reference evidence="1" key="1">
    <citation type="submission" date="2016-09" db="EMBL/GenBank/DDBJ databases">
        <title>Draft genome of thermotolerant cyanobacterium Desertifilum sp. strain IPPAS B-1220.</title>
        <authorList>
            <person name="Sinetova M.A."/>
            <person name="Bolakhan K."/>
            <person name="Zayadan B.K."/>
            <person name="Mironov K.S."/>
            <person name="Ustinova V."/>
            <person name="Kupriyanova E.V."/>
            <person name="Sidorov R.A."/>
            <person name="Skrypnik A.N."/>
            <person name="Gogoleva N.E."/>
            <person name="Gogolev Y.V."/>
            <person name="Los D.A."/>
        </authorList>
    </citation>
    <scope>NUCLEOTIDE SEQUENCE [LARGE SCALE GENOMIC DNA]</scope>
    <source>
        <strain evidence="1">IPPAS B-1220</strain>
    </source>
</reference>